<keyword evidence="7" id="KW-0695">RNA-directed DNA polymerase</keyword>
<dbReference type="CDD" id="cd01647">
    <property type="entry name" value="RT_LTR"/>
    <property type="match status" value="1"/>
</dbReference>
<evidence type="ECO:0000256" key="3">
    <source>
        <dbReference type="ARBA" id="ARBA00022695"/>
    </source>
</evidence>
<dbReference type="InterPro" id="IPR050951">
    <property type="entry name" value="Retrovirus_Pol_polyprotein"/>
</dbReference>
<evidence type="ECO:0000256" key="6">
    <source>
        <dbReference type="ARBA" id="ARBA00022801"/>
    </source>
</evidence>
<keyword evidence="6" id="KW-0378">Hydrolase</keyword>
<dbReference type="GO" id="GO:0008233">
    <property type="term" value="F:peptidase activity"/>
    <property type="evidence" value="ECO:0007669"/>
    <property type="project" value="UniProtKB-KW"/>
</dbReference>
<dbReference type="InterPro" id="IPR043128">
    <property type="entry name" value="Rev_trsase/Diguanyl_cyclase"/>
</dbReference>
<dbReference type="FunFam" id="3.10.10.10:FF:000007">
    <property type="entry name" value="Retrovirus-related Pol polyprotein from transposon 17.6-like Protein"/>
    <property type="match status" value="1"/>
</dbReference>
<evidence type="ECO:0000256" key="1">
    <source>
        <dbReference type="ARBA" id="ARBA00022670"/>
    </source>
</evidence>
<dbReference type="Pfam" id="PF00078">
    <property type="entry name" value="RVT_1"/>
    <property type="match status" value="1"/>
</dbReference>
<proteinExistence type="predicted"/>
<dbReference type="GO" id="GO:0004519">
    <property type="term" value="F:endonuclease activity"/>
    <property type="evidence" value="ECO:0007669"/>
    <property type="project" value="UniProtKB-KW"/>
</dbReference>
<keyword evidence="10" id="KW-1185">Reference proteome</keyword>
<accession>A0A7D9JEF7</accession>
<evidence type="ECO:0000256" key="5">
    <source>
        <dbReference type="ARBA" id="ARBA00022759"/>
    </source>
</evidence>
<evidence type="ECO:0000313" key="10">
    <source>
        <dbReference type="Proteomes" id="UP001152795"/>
    </source>
</evidence>
<keyword evidence="4" id="KW-0540">Nuclease</keyword>
<keyword evidence="8" id="KW-0511">Multifunctional enzyme</keyword>
<dbReference type="Pfam" id="PF17919">
    <property type="entry name" value="RT_RNaseH_2"/>
    <property type="match status" value="1"/>
</dbReference>
<dbReference type="InterPro" id="IPR041577">
    <property type="entry name" value="RT_RNaseH_2"/>
</dbReference>
<dbReference type="PANTHER" id="PTHR37984:SF5">
    <property type="entry name" value="PROTEIN NYNRIN-LIKE"/>
    <property type="match status" value="1"/>
</dbReference>
<evidence type="ECO:0000256" key="7">
    <source>
        <dbReference type="ARBA" id="ARBA00022918"/>
    </source>
</evidence>
<dbReference type="EMBL" id="CACRXK020015223">
    <property type="protein sequence ID" value="CAB4028070.1"/>
    <property type="molecule type" value="Genomic_DNA"/>
</dbReference>
<dbReference type="FunFam" id="3.30.70.270:FF:000020">
    <property type="entry name" value="Transposon Tf2-6 polyprotein-like Protein"/>
    <property type="match status" value="1"/>
</dbReference>
<reference evidence="9" key="1">
    <citation type="submission" date="2020-04" db="EMBL/GenBank/DDBJ databases">
        <authorList>
            <person name="Alioto T."/>
            <person name="Alioto T."/>
            <person name="Gomez Garrido J."/>
        </authorList>
    </citation>
    <scope>NUCLEOTIDE SEQUENCE</scope>
    <source>
        <strain evidence="9">A484AB</strain>
    </source>
</reference>
<evidence type="ECO:0000256" key="8">
    <source>
        <dbReference type="ARBA" id="ARBA00023268"/>
    </source>
</evidence>
<dbReference type="GO" id="GO:0006508">
    <property type="term" value="P:proteolysis"/>
    <property type="evidence" value="ECO:0007669"/>
    <property type="project" value="UniProtKB-KW"/>
</dbReference>
<dbReference type="OrthoDB" id="5990438at2759"/>
<protein>
    <submittedName>
        <fullName evidence="9">Retrovirus-related Pol poly from transposon, partial</fullName>
    </submittedName>
</protein>
<evidence type="ECO:0000313" key="9">
    <source>
        <dbReference type="EMBL" id="CAB4028070.1"/>
    </source>
</evidence>
<organism evidence="9 10">
    <name type="scientific">Paramuricea clavata</name>
    <name type="common">Red gorgonian</name>
    <name type="synonym">Violescent sea-whip</name>
    <dbReference type="NCBI Taxonomy" id="317549"/>
    <lineage>
        <taxon>Eukaryota</taxon>
        <taxon>Metazoa</taxon>
        <taxon>Cnidaria</taxon>
        <taxon>Anthozoa</taxon>
        <taxon>Octocorallia</taxon>
        <taxon>Malacalcyonacea</taxon>
        <taxon>Plexauridae</taxon>
        <taxon>Paramuricea</taxon>
    </lineage>
</organism>
<dbReference type="Gene3D" id="3.30.70.270">
    <property type="match status" value="2"/>
</dbReference>
<keyword evidence="5" id="KW-0255">Endonuclease</keyword>
<dbReference type="Proteomes" id="UP001152795">
    <property type="component" value="Unassembled WGS sequence"/>
</dbReference>
<name>A0A7D9JEF7_PARCT</name>
<dbReference type="SUPFAM" id="SSF56672">
    <property type="entry name" value="DNA/RNA polymerases"/>
    <property type="match status" value="1"/>
</dbReference>
<dbReference type="PANTHER" id="PTHR37984">
    <property type="entry name" value="PROTEIN CBG26694"/>
    <property type="match status" value="1"/>
</dbReference>
<keyword evidence="3" id="KW-0548">Nucleotidyltransferase</keyword>
<gene>
    <name evidence="9" type="ORF">PACLA_8A042510</name>
</gene>
<evidence type="ECO:0000256" key="2">
    <source>
        <dbReference type="ARBA" id="ARBA00022679"/>
    </source>
</evidence>
<dbReference type="InterPro" id="IPR043502">
    <property type="entry name" value="DNA/RNA_pol_sf"/>
</dbReference>
<evidence type="ECO:0000256" key="4">
    <source>
        <dbReference type="ARBA" id="ARBA00022722"/>
    </source>
</evidence>
<keyword evidence="2" id="KW-0808">Transferase</keyword>
<dbReference type="AlphaFoldDB" id="A0A7D9JEF7"/>
<dbReference type="Gene3D" id="3.10.10.10">
    <property type="entry name" value="HIV Type 1 Reverse Transcriptase, subunit A, domain 1"/>
    <property type="match status" value="1"/>
</dbReference>
<dbReference type="PROSITE" id="PS50878">
    <property type="entry name" value="RT_POL"/>
    <property type="match status" value="1"/>
</dbReference>
<sequence length="315" mass="35208">MQERGLIRSSTSPWSSPIVLAPKKDGNYRFCVDFRRVNSVTKKDAQPMPRIDDILDQLGGARCFSTLDLASGYWQVALREEDREKTAFSVGVNHYEFTVMPFGLTNAPVTFQRMMSTILKVVKGCLVFLDDIIIFADTWEEHHLILEEVLGRIRAAGLKLKREKCQFGKSSVKFLGHVVSAQGTEPDPEKVKAVQDFPTPTSASEVRCFLGMASYYRRFVNNFASIAAALHDLTKGQPEFCWSPQADKAFTTLKHHLCSSPVLALPNFSIPFTIYTDASDVGLGAVLAQRIGSREHVIAYASRALTSTEKKLFNY</sequence>
<comment type="caution">
    <text evidence="9">The sequence shown here is derived from an EMBL/GenBank/DDBJ whole genome shotgun (WGS) entry which is preliminary data.</text>
</comment>
<dbReference type="InterPro" id="IPR000477">
    <property type="entry name" value="RT_dom"/>
</dbReference>
<dbReference type="GO" id="GO:0003964">
    <property type="term" value="F:RNA-directed DNA polymerase activity"/>
    <property type="evidence" value="ECO:0007669"/>
    <property type="project" value="UniProtKB-KW"/>
</dbReference>
<keyword evidence="1" id="KW-0645">Protease</keyword>